<gene>
    <name evidence="1" type="ORF">ABU178_19565</name>
</gene>
<dbReference type="EMBL" id="JBGFSN010000012">
    <property type="protein sequence ID" value="MFH8136345.1"/>
    <property type="molecule type" value="Genomic_DNA"/>
</dbReference>
<dbReference type="Gene3D" id="3.40.50.300">
    <property type="entry name" value="P-loop containing nucleotide triphosphate hydrolases"/>
    <property type="match status" value="1"/>
</dbReference>
<proteinExistence type="predicted"/>
<comment type="caution">
    <text evidence="1">The sequence shown here is derived from an EMBL/GenBank/DDBJ whole genome shotgun (WGS) entry which is preliminary data.</text>
</comment>
<dbReference type="InterPro" id="IPR027417">
    <property type="entry name" value="P-loop_NTPase"/>
</dbReference>
<accession>A0ABW7Q2H6</accession>
<protein>
    <submittedName>
        <fullName evidence="1">NACHT domain-containing NTPase</fullName>
    </submittedName>
</protein>
<name>A0ABW7Q2H6_9GAMM</name>
<evidence type="ECO:0000313" key="1">
    <source>
        <dbReference type="EMBL" id="MFH8136345.1"/>
    </source>
</evidence>
<reference evidence="1 2" key="1">
    <citation type="submission" date="2024-08" db="EMBL/GenBank/DDBJ databases">
        <title>Pantoea ronii - a newly identified human opportunistic pathogen.</title>
        <authorList>
            <person name="Keidar-Friedman D."/>
            <person name="Sorek N."/>
            <person name="Leshin-Carmel D."/>
            <person name="Tsur A."/>
            <person name="Amsalem M."/>
            <person name="Tolkach D."/>
            <person name="Brosh-Nissimov T."/>
        </authorList>
    </citation>
    <scope>NUCLEOTIDE SEQUENCE [LARGE SCALE GENOMIC DNA]</scope>
    <source>
        <strain evidence="1 2">AA23256</strain>
    </source>
</reference>
<organism evidence="1 2">
    <name type="scientific">Pantoea osteomyelitidis</name>
    <dbReference type="NCBI Taxonomy" id="3230026"/>
    <lineage>
        <taxon>Bacteria</taxon>
        <taxon>Pseudomonadati</taxon>
        <taxon>Pseudomonadota</taxon>
        <taxon>Gammaproteobacteria</taxon>
        <taxon>Enterobacterales</taxon>
        <taxon>Erwiniaceae</taxon>
        <taxon>Pantoea</taxon>
    </lineage>
</organism>
<dbReference type="Proteomes" id="UP001611251">
    <property type="component" value="Unassembled WGS sequence"/>
</dbReference>
<keyword evidence="2" id="KW-1185">Reference proteome</keyword>
<dbReference type="RefSeq" id="WP_397218047.1">
    <property type="nucleotide sequence ID" value="NZ_JBGFSN010000012.1"/>
</dbReference>
<evidence type="ECO:0000313" key="2">
    <source>
        <dbReference type="Proteomes" id="UP001611251"/>
    </source>
</evidence>
<sequence>MMYPPVPVTRYFSLIPQSETDSDKDELSFYWSAQKRSDWQTLHEEYRCVILAEAGAGKTFEMKSYAEHIQQSGRAAFFIRIEDVEDGFEDAFEVGCAESFENWLSFQEEAWFFLDSVDEARLENPRAFEKAIRRFSLKIKSAQKRAHIFISSRPYAWRSRTDRATLEQHLPFETLLTDMLAPAETDSDETENSDAVGVTSALKVFLLEPLDESGIRLYAEYRDTPQVDNLLTELRRANLIAMASRPFDLESILAKWKADQKLGGRLELLQHNIALRLNEIEPDRSQRQPLNREKALSGARLLAAAVVMTGEPGIRIPDATLPYAGIDAEVILGDDWTPSEVRALLERGIFNDVIYGMVRFRHREVRELLAAEWFRYQLDRGHSRRATESLFVREQYGQMVITPRLRPVLPWLILFDGELRQQVLKISPEIVFEGGDVARLPLPERQKILSDVVSRIAQGSDYHSSRDNDAIARIAHPDLMNDTLRLTEAYRMNDDAIFFLGRLVWQGGMGECVPILSDIAIAPERDIYVRIAATRAVMTCGDENQIAHLWNELIRAPSVFPHKLLAEVLDNASADAASVDFLLASLAKLDAYDRFESSGLNEALHLFITRFKDDAPALAALETLVCGLNGYLEREPFIEGRECHVSKAFVWLLGPATQAAERLVSAHSDAALSLDALAIMLKVPAVRFWRSEDFEEYKTQLHDIVPAWKELNDALFWKSIEAARDIAENKTSGRITDDFAVEWLGHFWKFGAERLGDVLNFIATRDFLDDKFVAISVALRIYNEAGKPESSLSELRRATEDNAEVRAYLNSFLNPQKPQAVIEWEEEDARRKARWAKEKEVRDGDRQEWVTRLKANPDNVRTPSGLKSGEFSNDQLHLFREIYGRRNSSTGANWAALIPEFGDNVARAYRDAATAHWRYYVPALKSEGGDTNTVPYELLFAMAGLDIEAKENEGFPSCLTDGEVHQALRYMIWDFNGLPKWLEKLYLTFPARVQDAFLKELFWELLHTPADGPAYYLLQKIAMLAPWAHPHLAPALLDWMEKNEVLNAGLLRYSLLILRCGSVHSDTLIGLVKSKISQGVVKEQLATWYALWIDLDAEDAIPALKDWLAGIEFEKAATEAQLFITKLMGSRFTNDPSYSNGERFSVKQLKTLYLLMLHYIQVQDDIERANKGVYSPELRDDAQDGRNALFNRLSAISGKEAYVALTELSDEHPVISSRSWMRALAYKRAEEDANLEAWSAQQMRDYAKDQMSTPTTHRQLYDLTVNRLIDLKSWIEGGNDSPYRTWQRVEGETEMRNLVAGWLNHNASGRYSCAQENELSNRQRPDIWTLHPLIPSPVPVELKLLDNWSGPELCERLRNQLAGDYLREEAAGCGIMLLVWTGKSSQAHWQIDRHNVPVSGVVGALKSYWNSIASDYPGVAAIDIIIIDLTVREAKSNI</sequence>